<sequence>MPPPLPRSQPPPSFATSRRRGALATPWGFWKLRLGGGGGEGSETGKGIGGWGPVSEAVRDLDTDRTDTLAPLGGWSVRVRCGAAGGELEAHAYTWGPRVVGPSCHRLLREAGPTASDDHHQQATAAA</sequence>
<reference evidence="2" key="3">
    <citation type="submission" date="2018-05" db="EMBL/GenBank/DDBJ databases">
        <title>OgluRS3 (Oryza glumaepatula Reference Sequence Version 3).</title>
        <authorList>
            <person name="Zhang J."/>
            <person name="Kudrna D."/>
            <person name="Lee S."/>
            <person name="Talag J."/>
            <person name="Welchert J."/>
            <person name="Wing R.A."/>
        </authorList>
    </citation>
    <scope>NUCLEOTIDE SEQUENCE [LARGE SCALE GENOMIC DNA]</scope>
</reference>
<protein>
    <submittedName>
        <fullName evidence="2">Uncharacterized protein</fullName>
    </submittedName>
</protein>
<accession>A0A0D9Y5Y5</accession>
<evidence type="ECO:0000256" key="1">
    <source>
        <dbReference type="SAM" id="MobiDB-lite"/>
    </source>
</evidence>
<dbReference type="AlphaFoldDB" id="A0A0D9Y5Y5"/>
<feature type="region of interest" description="Disordered" evidence="1">
    <location>
        <begin position="34"/>
        <end position="55"/>
    </location>
</feature>
<dbReference type="Gramene" id="OGLUM01G10360.1">
    <property type="protein sequence ID" value="OGLUM01G10360.1"/>
    <property type="gene ID" value="OGLUM01G10360"/>
</dbReference>
<reference evidence="2" key="1">
    <citation type="submission" date="2013-08" db="EMBL/GenBank/DDBJ databases">
        <title>Oryza genome evolution.</title>
        <authorList>
            <person name="Wing R.A."/>
            <person name="Panaud O."/>
            <person name="Oliveira A.C."/>
        </authorList>
    </citation>
    <scope>NUCLEOTIDE SEQUENCE</scope>
</reference>
<reference evidence="2" key="2">
    <citation type="submission" date="2015-04" db="UniProtKB">
        <authorList>
            <consortium name="EnsemblPlants"/>
        </authorList>
    </citation>
    <scope>IDENTIFICATION</scope>
</reference>
<keyword evidence="3" id="KW-1185">Reference proteome</keyword>
<name>A0A0D9Y5Y5_9ORYZ</name>
<evidence type="ECO:0000313" key="2">
    <source>
        <dbReference type="EnsemblPlants" id="OGLUM01G10360.1"/>
    </source>
</evidence>
<feature type="compositionally biased region" description="Gly residues" evidence="1">
    <location>
        <begin position="34"/>
        <end position="52"/>
    </location>
</feature>
<organism evidence="2">
    <name type="scientific">Oryza glumipatula</name>
    <dbReference type="NCBI Taxonomy" id="40148"/>
    <lineage>
        <taxon>Eukaryota</taxon>
        <taxon>Viridiplantae</taxon>
        <taxon>Streptophyta</taxon>
        <taxon>Embryophyta</taxon>
        <taxon>Tracheophyta</taxon>
        <taxon>Spermatophyta</taxon>
        <taxon>Magnoliopsida</taxon>
        <taxon>Liliopsida</taxon>
        <taxon>Poales</taxon>
        <taxon>Poaceae</taxon>
        <taxon>BOP clade</taxon>
        <taxon>Oryzoideae</taxon>
        <taxon>Oryzeae</taxon>
        <taxon>Oryzinae</taxon>
        <taxon>Oryza</taxon>
    </lineage>
</organism>
<evidence type="ECO:0000313" key="3">
    <source>
        <dbReference type="Proteomes" id="UP000026961"/>
    </source>
</evidence>
<dbReference type="Proteomes" id="UP000026961">
    <property type="component" value="Chromosome 1"/>
</dbReference>
<proteinExistence type="predicted"/>
<dbReference type="EnsemblPlants" id="OGLUM01G10360.1">
    <property type="protein sequence ID" value="OGLUM01G10360.1"/>
    <property type="gene ID" value="OGLUM01G10360"/>
</dbReference>
<dbReference type="HOGENOM" id="CLU_1973954_0_0_1"/>
<feature type="region of interest" description="Disordered" evidence="1">
    <location>
        <begin position="1"/>
        <end position="22"/>
    </location>
</feature>
<feature type="compositionally biased region" description="Pro residues" evidence="1">
    <location>
        <begin position="1"/>
        <end position="13"/>
    </location>
</feature>